<gene>
    <name evidence="8" type="ORF">A7K91_08320</name>
</gene>
<evidence type="ECO:0000313" key="9">
    <source>
        <dbReference type="Proteomes" id="UP000092024"/>
    </source>
</evidence>
<sequence length="185" mass="19928">MEWIELYRLIVGFFIANVLGYGGGPASIPLMYREMVTNYHWVEPAEFSNVLALGNALPGPIATKLATYAGYQAAGWVGVLAALIATIVPSAVALVIMLKALQKRRQSPVVKGMTLLVQPVIAIMMLVLTWQMGESSLEAIGWIQSLLIAAVAFWAMQIRKIHPALVIVAAFAYGGLVIPHLGALT</sequence>
<dbReference type="Pfam" id="PF02417">
    <property type="entry name" value="Chromate_transp"/>
    <property type="match status" value="1"/>
</dbReference>
<dbReference type="OrthoDB" id="9027281at2"/>
<comment type="similarity">
    <text evidence="2">Belongs to the chromate ion transporter (CHR) (TC 2.A.51) family.</text>
</comment>
<dbReference type="InterPro" id="IPR052518">
    <property type="entry name" value="CHR_Transporter"/>
</dbReference>
<evidence type="ECO:0000256" key="1">
    <source>
        <dbReference type="ARBA" id="ARBA00004651"/>
    </source>
</evidence>
<feature type="transmembrane region" description="Helical" evidence="7">
    <location>
        <begin position="73"/>
        <end position="101"/>
    </location>
</feature>
<dbReference type="EMBL" id="LYPA01000031">
    <property type="protein sequence ID" value="OBR67733.1"/>
    <property type="molecule type" value="Genomic_DNA"/>
</dbReference>
<proteinExistence type="inferred from homology"/>
<dbReference type="GO" id="GO:0005886">
    <property type="term" value="C:plasma membrane"/>
    <property type="evidence" value="ECO:0007669"/>
    <property type="project" value="UniProtKB-SubCell"/>
</dbReference>
<feature type="transmembrane region" description="Helical" evidence="7">
    <location>
        <begin position="139"/>
        <end position="156"/>
    </location>
</feature>
<evidence type="ECO:0000256" key="4">
    <source>
        <dbReference type="ARBA" id="ARBA00022692"/>
    </source>
</evidence>
<keyword evidence="4 7" id="KW-0812">Transmembrane</keyword>
<protein>
    <submittedName>
        <fullName evidence="8">Transporter</fullName>
    </submittedName>
</protein>
<evidence type="ECO:0000256" key="5">
    <source>
        <dbReference type="ARBA" id="ARBA00022989"/>
    </source>
</evidence>
<comment type="subcellular location">
    <subcellularLocation>
        <location evidence="1">Cell membrane</location>
        <topology evidence="1">Multi-pass membrane protein</topology>
    </subcellularLocation>
</comment>
<dbReference type="PANTHER" id="PTHR43663">
    <property type="entry name" value="CHROMATE TRANSPORT PROTEIN-RELATED"/>
    <property type="match status" value="1"/>
</dbReference>
<keyword evidence="3" id="KW-1003">Cell membrane</keyword>
<evidence type="ECO:0000256" key="3">
    <source>
        <dbReference type="ARBA" id="ARBA00022475"/>
    </source>
</evidence>
<evidence type="ECO:0000256" key="2">
    <source>
        <dbReference type="ARBA" id="ARBA00005262"/>
    </source>
</evidence>
<reference evidence="8 9" key="1">
    <citation type="submission" date="2016-05" db="EMBL/GenBank/DDBJ databases">
        <title>Paenibacillus oryzae. sp. nov., isolated from the rice root.</title>
        <authorList>
            <person name="Zhang J."/>
            <person name="Zhang X."/>
        </authorList>
    </citation>
    <scope>NUCLEOTIDE SEQUENCE [LARGE SCALE GENOMIC DNA]</scope>
    <source>
        <strain evidence="8 9">1DrF-4</strain>
    </source>
</reference>
<feature type="transmembrane region" description="Helical" evidence="7">
    <location>
        <begin position="7"/>
        <end position="32"/>
    </location>
</feature>
<dbReference type="GO" id="GO:0015109">
    <property type="term" value="F:chromate transmembrane transporter activity"/>
    <property type="evidence" value="ECO:0007669"/>
    <property type="project" value="InterPro"/>
</dbReference>
<keyword evidence="6 7" id="KW-0472">Membrane</keyword>
<evidence type="ECO:0000313" key="8">
    <source>
        <dbReference type="EMBL" id="OBR67733.1"/>
    </source>
</evidence>
<evidence type="ECO:0000256" key="7">
    <source>
        <dbReference type="SAM" id="Phobius"/>
    </source>
</evidence>
<keyword evidence="9" id="KW-1185">Reference proteome</keyword>
<dbReference type="Proteomes" id="UP000092024">
    <property type="component" value="Unassembled WGS sequence"/>
</dbReference>
<dbReference type="AlphaFoldDB" id="A0A1A5YQ84"/>
<dbReference type="RefSeq" id="WP_068680045.1">
    <property type="nucleotide sequence ID" value="NZ_LYPA01000031.1"/>
</dbReference>
<organism evidence="8 9">
    <name type="scientific">Paenibacillus oryzae</name>
    <dbReference type="NCBI Taxonomy" id="1844972"/>
    <lineage>
        <taxon>Bacteria</taxon>
        <taxon>Bacillati</taxon>
        <taxon>Bacillota</taxon>
        <taxon>Bacilli</taxon>
        <taxon>Bacillales</taxon>
        <taxon>Paenibacillaceae</taxon>
        <taxon>Paenibacillus</taxon>
    </lineage>
</organism>
<dbReference type="STRING" id="1844972.A7K91_08320"/>
<feature type="transmembrane region" description="Helical" evidence="7">
    <location>
        <begin position="113"/>
        <end position="133"/>
    </location>
</feature>
<accession>A0A1A5YQ84</accession>
<keyword evidence="5 7" id="KW-1133">Transmembrane helix</keyword>
<comment type="caution">
    <text evidence="8">The sequence shown here is derived from an EMBL/GenBank/DDBJ whole genome shotgun (WGS) entry which is preliminary data.</text>
</comment>
<evidence type="ECO:0000256" key="6">
    <source>
        <dbReference type="ARBA" id="ARBA00023136"/>
    </source>
</evidence>
<feature type="transmembrane region" description="Helical" evidence="7">
    <location>
        <begin position="163"/>
        <end position="182"/>
    </location>
</feature>
<dbReference type="InterPro" id="IPR003370">
    <property type="entry name" value="Chromate_transpt"/>
</dbReference>
<dbReference type="PANTHER" id="PTHR43663:SF1">
    <property type="entry name" value="CHROMATE TRANSPORTER"/>
    <property type="match status" value="1"/>
</dbReference>
<name>A0A1A5YQ84_9BACL</name>